<keyword evidence="3" id="KW-1185">Reference proteome</keyword>
<protein>
    <submittedName>
        <fullName evidence="2">Hydroxymethylpyrimidine pyrophosphatase-like HAD family hydrolase</fullName>
    </submittedName>
</protein>
<sequence length="279" mass="28918">MTSSPPPPAHPAARPRLIATDLDGTLLGDGGAVSARNAAALRRAADAGAGVVLVTGRSQHRLGKVYSQLGARYLAICANGGVVYDPAGERVLACRPMPPAHVRRVCALLRERVPEVVFAAHVECGGRVLHEPGWPRNRKAADAPPPTVLPDVTGGPVVKLQARAPGREPESFVALVAATVGDLVEVTRQGYLGLVEMSRRGVTKGSALAAVAGELAIPAADVLVFGDMPNDVPMMLWAGRSVAVANAHAEVRAAATDVTLANVEDGVGVYLERLLDGRA</sequence>
<feature type="region of interest" description="Disordered" evidence="1">
    <location>
        <begin position="135"/>
        <end position="154"/>
    </location>
</feature>
<dbReference type="NCBIfam" id="TIGR01484">
    <property type="entry name" value="HAD-SF-IIB"/>
    <property type="match status" value="1"/>
</dbReference>
<reference evidence="2 3" key="1">
    <citation type="submission" date="2020-08" db="EMBL/GenBank/DDBJ databases">
        <title>Sequencing the genomes of 1000 actinobacteria strains.</title>
        <authorList>
            <person name="Klenk H.-P."/>
        </authorList>
    </citation>
    <scope>NUCLEOTIDE SEQUENCE [LARGE SCALE GENOMIC DNA]</scope>
    <source>
        <strain evidence="2 3">DSM 43675</strain>
    </source>
</reference>
<dbReference type="RefSeq" id="WP_185031091.1">
    <property type="nucleotide sequence ID" value="NZ_JACHMQ010000001.1"/>
</dbReference>
<dbReference type="InterPro" id="IPR036412">
    <property type="entry name" value="HAD-like_sf"/>
</dbReference>
<dbReference type="Gene3D" id="3.30.1240.10">
    <property type="match status" value="1"/>
</dbReference>
<name>A0A7X0G4X1_9ACTN</name>
<gene>
    <name evidence="2" type="ORF">BKA00_006213</name>
</gene>
<dbReference type="GO" id="GO:0016791">
    <property type="term" value="F:phosphatase activity"/>
    <property type="evidence" value="ECO:0007669"/>
    <property type="project" value="UniProtKB-ARBA"/>
</dbReference>
<evidence type="ECO:0000256" key="1">
    <source>
        <dbReference type="SAM" id="MobiDB-lite"/>
    </source>
</evidence>
<proteinExistence type="predicted"/>
<dbReference type="AlphaFoldDB" id="A0A7X0G4X1"/>
<dbReference type="SUPFAM" id="SSF56784">
    <property type="entry name" value="HAD-like"/>
    <property type="match status" value="1"/>
</dbReference>
<dbReference type="Pfam" id="PF08282">
    <property type="entry name" value="Hydrolase_3"/>
    <property type="match status" value="1"/>
</dbReference>
<keyword evidence="2" id="KW-0378">Hydrolase</keyword>
<dbReference type="Proteomes" id="UP000546324">
    <property type="component" value="Unassembled WGS sequence"/>
</dbReference>
<dbReference type="InterPro" id="IPR023214">
    <property type="entry name" value="HAD_sf"/>
</dbReference>
<dbReference type="PANTHER" id="PTHR10000">
    <property type="entry name" value="PHOSPHOSERINE PHOSPHATASE"/>
    <property type="match status" value="1"/>
</dbReference>
<dbReference type="PANTHER" id="PTHR10000:SF8">
    <property type="entry name" value="HAD SUPERFAMILY HYDROLASE-LIKE, TYPE 3"/>
    <property type="match status" value="1"/>
</dbReference>
<dbReference type="EMBL" id="JACHMQ010000001">
    <property type="protein sequence ID" value="MBB6399299.1"/>
    <property type="molecule type" value="Genomic_DNA"/>
</dbReference>
<dbReference type="Gene3D" id="3.40.50.1000">
    <property type="entry name" value="HAD superfamily/HAD-like"/>
    <property type="match status" value="1"/>
</dbReference>
<comment type="caution">
    <text evidence="2">The sequence shown here is derived from an EMBL/GenBank/DDBJ whole genome shotgun (WGS) entry which is preliminary data.</text>
</comment>
<dbReference type="GO" id="GO:0000287">
    <property type="term" value="F:magnesium ion binding"/>
    <property type="evidence" value="ECO:0007669"/>
    <property type="project" value="TreeGrafter"/>
</dbReference>
<dbReference type="InterPro" id="IPR006379">
    <property type="entry name" value="HAD-SF_hydro_IIB"/>
</dbReference>
<dbReference type="GO" id="GO:0005829">
    <property type="term" value="C:cytosol"/>
    <property type="evidence" value="ECO:0007669"/>
    <property type="project" value="TreeGrafter"/>
</dbReference>
<organism evidence="2 3">
    <name type="scientific">Actinomadura coerulea</name>
    <dbReference type="NCBI Taxonomy" id="46159"/>
    <lineage>
        <taxon>Bacteria</taxon>
        <taxon>Bacillati</taxon>
        <taxon>Actinomycetota</taxon>
        <taxon>Actinomycetes</taxon>
        <taxon>Streptosporangiales</taxon>
        <taxon>Thermomonosporaceae</taxon>
        <taxon>Actinomadura</taxon>
    </lineage>
</organism>
<evidence type="ECO:0000313" key="2">
    <source>
        <dbReference type="EMBL" id="MBB6399299.1"/>
    </source>
</evidence>
<accession>A0A7X0G4X1</accession>
<evidence type="ECO:0000313" key="3">
    <source>
        <dbReference type="Proteomes" id="UP000546324"/>
    </source>
</evidence>